<name>A0A1M5IDS0_9BRAD</name>
<gene>
    <name evidence="1" type="ORF">SAMN05443248_0936</name>
</gene>
<dbReference type="Proteomes" id="UP000189796">
    <property type="component" value="Chromosome I"/>
</dbReference>
<evidence type="ECO:0000313" key="1">
    <source>
        <dbReference type="EMBL" id="SHG26432.1"/>
    </source>
</evidence>
<dbReference type="EMBL" id="LT670817">
    <property type="protein sequence ID" value="SHG26432.1"/>
    <property type="molecule type" value="Genomic_DNA"/>
</dbReference>
<protein>
    <submittedName>
        <fullName evidence="1">Uncharacterized protein</fullName>
    </submittedName>
</protein>
<dbReference type="AlphaFoldDB" id="A0A1M5IDS0"/>
<reference evidence="1 2" key="1">
    <citation type="submission" date="2016-11" db="EMBL/GenBank/DDBJ databases">
        <authorList>
            <person name="Jaros S."/>
            <person name="Januszkiewicz K."/>
            <person name="Wedrychowicz H."/>
        </authorList>
    </citation>
    <scope>NUCLEOTIDE SEQUENCE [LARGE SCALE GENOMIC DNA]</scope>
    <source>
        <strain evidence="1 2">GAS138</strain>
    </source>
</reference>
<evidence type="ECO:0000313" key="2">
    <source>
        <dbReference type="Proteomes" id="UP000189796"/>
    </source>
</evidence>
<organism evidence="1 2">
    <name type="scientific">Bradyrhizobium erythrophlei</name>
    <dbReference type="NCBI Taxonomy" id="1437360"/>
    <lineage>
        <taxon>Bacteria</taxon>
        <taxon>Pseudomonadati</taxon>
        <taxon>Pseudomonadota</taxon>
        <taxon>Alphaproteobacteria</taxon>
        <taxon>Hyphomicrobiales</taxon>
        <taxon>Nitrobacteraceae</taxon>
        <taxon>Bradyrhizobium</taxon>
    </lineage>
</organism>
<accession>A0A1M5IDS0</accession>
<sequence>MLLRKCFRRCSDAVADLPDCRCAKTFCATTTTPRNKTLRKSSHSYATRWSTRQNENSMAVRGSSGLFFCVVFCLRCRPSVGGLYASTQWELLRHFTAP</sequence>
<proteinExistence type="predicted"/>